<keyword evidence="3" id="KW-1185">Reference proteome</keyword>
<protein>
    <submittedName>
        <fullName evidence="2">DUF4832 domain-containing protein</fullName>
    </submittedName>
</protein>
<accession>A0ABU5R8S3</accession>
<dbReference type="InterPro" id="IPR032267">
    <property type="entry name" value="DUF4832"/>
</dbReference>
<evidence type="ECO:0000313" key="2">
    <source>
        <dbReference type="EMBL" id="MEA5362595.1"/>
    </source>
</evidence>
<dbReference type="Proteomes" id="UP001304298">
    <property type="component" value="Unassembled WGS sequence"/>
</dbReference>
<feature type="domain" description="DUF4832" evidence="1">
    <location>
        <begin position="40"/>
        <end position="100"/>
    </location>
</feature>
<dbReference type="RefSeq" id="WP_323330166.1">
    <property type="nucleotide sequence ID" value="NZ_JAYFSI010000005.1"/>
</dbReference>
<dbReference type="Pfam" id="PF16116">
    <property type="entry name" value="DUF4832"/>
    <property type="match status" value="1"/>
</dbReference>
<organism evidence="2 3">
    <name type="scientific">Amycolatopsis heterodermiae</name>
    <dbReference type="NCBI Taxonomy" id="3110235"/>
    <lineage>
        <taxon>Bacteria</taxon>
        <taxon>Bacillati</taxon>
        <taxon>Actinomycetota</taxon>
        <taxon>Actinomycetes</taxon>
        <taxon>Pseudonocardiales</taxon>
        <taxon>Pseudonocardiaceae</taxon>
        <taxon>Amycolatopsis</taxon>
    </lineage>
</organism>
<evidence type="ECO:0000259" key="1">
    <source>
        <dbReference type="Pfam" id="PF16116"/>
    </source>
</evidence>
<proteinExistence type="predicted"/>
<name>A0ABU5R8S3_9PSEU</name>
<comment type="caution">
    <text evidence="2">The sequence shown here is derived from an EMBL/GenBank/DDBJ whole genome shotgun (WGS) entry which is preliminary data.</text>
</comment>
<evidence type="ECO:0000313" key="3">
    <source>
        <dbReference type="Proteomes" id="UP001304298"/>
    </source>
</evidence>
<dbReference type="EMBL" id="JAYFSI010000005">
    <property type="protein sequence ID" value="MEA5362595.1"/>
    <property type="molecule type" value="Genomic_DNA"/>
</dbReference>
<sequence>MSMRTVAALISTAEQVRGRTWFMWCTDLGCARRSRPGASAGYAAAAHPRTVSSVLRNTATGVVTRIPLAADPRTWLPGAQTVTVPSSPAPGTYALCWNWPIRSSVTVS</sequence>
<reference evidence="2 3" key="1">
    <citation type="submission" date="2023-12" db="EMBL/GenBank/DDBJ databases">
        <title>Amycolatopsis sp. V23-08.</title>
        <authorList>
            <person name="Somphong A."/>
        </authorList>
    </citation>
    <scope>NUCLEOTIDE SEQUENCE [LARGE SCALE GENOMIC DNA]</scope>
    <source>
        <strain evidence="2 3">V23-08</strain>
    </source>
</reference>
<gene>
    <name evidence="2" type="ORF">VA596_23875</name>
</gene>